<sequence length="227" mass="24490">MRHARQYLAAGTSAAVPDVGVVLVTERTEKGELDSARARLLEAARDAFADKGFFGTTTRDISAAAGMSPAAVYVHHRSKEAMLYEISLTGHRDILQRIRAVPTKDPALALREMVRQFVLSHAEGHTTARVVNYELGALSAEHRAEIDGLRHEIQASFRDLIAAGARAGVFGCDDIGMTANAIMGMGIDVARWYHDPSAGSGRRGGSWSPGQVAEHHARMALHMVSAH</sequence>
<feature type="domain" description="HTH tetR-type" evidence="3">
    <location>
        <begin position="34"/>
        <end position="94"/>
    </location>
</feature>
<dbReference type="PANTHER" id="PTHR30055">
    <property type="entry name" value="HTH-TYPE TRANSCRIPTIONAL REGULATOR RUTR"/>
    <property type="match status" value="1"/>
</dbReference>
<keyword evidence="5" id="KW-1185">Reference proteome</keyword>
<dbReference type="SUPFAM" id="SSF46689">
    <property type="entry name" value="Homeodomain-like"/>
    <property type="match status" value="1"/>
</dbReference>
<dbReference type="InterPro" id="IPR001647">
    <property type="entry name" value="HTH_TetR"/>
</dbReference>
<keyword evidence="1 2" id="KW-0238">DNA-binding</keyword>
<organism evidence="4 5">
    <name type="scientific">Leekyejoonella antrihumi</name>
    <dbReference type="NCBI Taxonomy" id="1660198"/>
    <lineage>
        <taxon>Bacteria</taxon>
        <taxon>Bacillati</taxon>
        <taxon>Actinomycetota</taxon>
        <taxon>Actinomycetes</taxon>
        <taxon>Micrococcales</taxon>
        <taxon>Dermacoccaceae</taxon>
        <taxon>Leekyejoonella</taxon>
    </lineage>
</organism>
<dbReference type="PANTHER" id="PTHR30055:SF200">
    <property type="entry name" value="HTH-TYPE TRANSCRIPTIONAL REPRESSOR BDCR"/>
    <property type="match status" value="1"/>
</dbReference>
<gene>
    <name evidence="4" type="ORF">FGL98_06225</name>
</gene>
<dbReference type="GO" id="GO:0000976">
    <property type="term" value="F:transcription cis-regulatory region binding"/>
    <property type="evidence" value="ECO:0007669"/>
    <property type="project" value="TreeGrafter"/>
</dbReference>
<proteinExistence type="predicted"/>
<dbReference type="InterPro" id="IPR050109">
    <property type="entry name" value="HTH-type_TetR-like_transc_reg"/>
</dbReference>
<evidence type="ECO:0000313" key="5">
    <source>
        <dbReference type="Proteomes" id="UP000320244"/>
    </source>
</evidence>
<protein>
    <submittedName>
        <fullName evidence="4">TetR/AcrR family transcriptional regulator</fullName>
    </submittedName>
</protein>
<dbReference type="Pfam" id="PF00440">
    <property type="entry name" value="TetR_N"/>
    <property type="match status" value="1"/>
</dbReference>
<evidence type="ECO:0000313" key="4">
    <source>
        <dbReference type="EMBL" id="TWP37344.1"/>
    </source>
</evidence>
<reference evidence="4 5" key="2">
    <citation type="submission" date="2019-08" db="EMBL/GenBank/DDBJ databases">
        <title>Jejuicoccus antrihumi gen. nov., sp. nov., a new member of the family Dermacoccaceae isolated from a cave.</title>
        <authorList>
            <person name="Schumann P."/>
            <person name="Kim I.S."/>
        </authorList>
    </citation>
    <scope>NUCLEOTIDE SEQUENCE [LARGE SCALE GENOMIC DNA]</scope>
    <source>
        <strain evidence="4 5">C5-26</strain>
    </source>
</reference>
<dbReference type="Proteomes" id="UP000320244">
    <property type="component" value="Unassembled WGS sequence"/>
</dbReference>
<feature type="DNA-binding region" description="H-T-H motif" evidence="2">
    <location>
        <begin position="57"/>
        <end position="76"/>
    </location>
</feature>
<dbReference type="OrthoDB" id="3190535at2"/>
<dbReference type="SUPFAM" id="SSF48498">
    <property type="entry name" value="Tetracyclin repressor-like, C-terminal domain"/>
    <property type="match status" value="1"/>
</dbReference>
<reference evidence="4 5" key="1">
    <citation type="submission" date="2019-05" db="EMBL/GenBank/DDBJ databases">
        <authorList>
            <person name="Lee S.D."/>
        </authorList>
    </citation>
    <scope>NUCLEOTIDE SEQUENCE [LARGE SCALE GENOMIC DNA]</scope>
    <source>
        <strain evidence="4 5">C5-26</strain>
    </source>
</reference>
<dbReference type="InterPro" id="IPR041490">
    <property type="entry name" value="KstR2_TetR_C"/>
</dbReference>
<dbReference type="PROSITE" id="PS50977">
    <property type="entry name" value="HTH_TETR_2"/>
    <property type="match status" value="1"/>
</dbReference>
<dbReference type="AlphaFoldDB" id="A0A563E679"/>
<accession>A0A563E679</accession>
<dbReference type="Gene3D" id="1.10.357.10">
    <property type="entry name" value="Tetracycline Repressor, domain 2"/>
    <property type="match status" value="1"/>
</dbReference>
<dbReference type="InterPro" id="IPR036271">
    <property type="entry name" value="Tet_transcr_reg_TetR-rel_C_sf"/>
</dbReference>
<dbReference type="Pfam" id="PF17932">
    <property type="entry name" value="TetR_C_24"/>
    <property type="match status" value="1"/>
</dbReference>
<dbReference type="InterPro" id="IPR009057">
    <property type="entry name" value="Homeodomain-like_sf"/>
</dbReference>
<dbReference type="RefSeq" id="WP_146315867.1">
    <property type="nucleotide sequence ID" value="NZ_VCQV01000006.1"/>
</dbReference>
<evidence type="ECO:0000256" key="2">
    <source>
        <dbReference type="PROSITE-ProRule" id="PRU00335"/>
    </source>
</evidence>
<dbReference type="GO" id="GO:0003700">
    <property type="term" value="F:DNA-binding transcription factor activity"/>
    <property type="evidence" value="ECO:0007669"/>
    <property type="project" value="TreeGrafter"/>
</dbReference>
<dbReference type="PRINTS" id="PR00455">
    <property type="entry name" value="HTHTETR"/>
</dbReference>
<dbReference type="EMBL" id="VCQV01000006">
    <property type="protein sequence ID" value="TWP37344.1"/>
    <property type="molecule type" value="Genomic_DNA"/>
</dbReference>
<evidence type="ECO:0000259" key="3">
    <source>
        <dbReference type="PROSITE" id="PS50977"/>
    </source>
</evidence>
<comment type="caution">
    <text evidence="4">The sequence shown here is derived from an EMBL/GenBank/DDBJ whole genome shotgun (WGS) entry which is preliminary data.</text>
</comment>
<name>A0A563E679_9MICO</name>
<evidence type="ECO:0000256" key="1">
    <source>
        <dbReference type="ARBA" id="ARBA00023125"/>
    </source>
</evidence>